<evidence type="ECO:0000256" key="1">
    <source>
        <dbReference type="SAM" id="Coils"/>
    </source>
</evidence>
<dbReference type="AlphaFoldDB" id="W8B0T3"/>
<dbReference type="OrthoDB" id="6133584at2759"/>
<keyword evidence="1" id="KW-0175">Coiled coil</keyword>
<feature type="signal peptide" evidence="2">
    <location>
        <begin position="1"/>
        <end position="23"/>
    </location>
</feature>
<protein>
    <submittedName>
        <fullName evidence="3">Protein gurken</fullName>
    </submittedName>
</protein>
<dbReference type="EMBL" id="GAMC01011865">
    <property type="protein sequence ID" value="JAB94690.1"/>
    <property type="molecule type" value="mRNA"/>
</dbReference>
<keyword evidence="2" id="KW-0732">Signal</keyword>
<reference evidence="3" key="1">
    <citation type="submission" date="2013-07" db="EMBL/GenBank/DDBJ databases">
        <authorList>
            <person name="Geib S."/>
        </authorList>
    </citation>
    <scope>NUCLEOTIDE SEQUENCE</scope>
</reference>
<evidence type="ECO:0000313" key="3">
    <source>
        <dbReference type="EMBL" id="JAB94690.1"/>
    </source>
</evidence>
<reference evidence="3" key="2">
    <citation type="journal article" date="2014" name="BMC Genomics">
        <title>A genomic perspective to assessing quality of mass-reared SIT flies used in Mediterranean fruit fly (Ceratitis capitata) eradication in California.</title>
        <authorList>
            <person name="Calla B."/>
            <person name="Hall B."/>
            <person name="Hou S."/>
            <person name="Geib S.M."/>
        </authorList>
    </citation>
    <scope>NUCLEOTIDE SEQUENCE</scope>
</reference>
<feature type="chain" id="PRO_5004905978" evidence="2">
    <location>
        <begin position="24"/>
        <end position="195"/>
    </location>
</feature>
<feature type="coiled-coil region" evidence="1">
    <location>
        <begin position="62"/>
        <end position="117"/>
    </location>
</feature>
<proteinExistence type="evidence at transcript level"/>
<organism evidence="3">
    <name type="scientific">Ceratitis capitata</name>
    <name type="common">Mediterranean fruit fly</name>
    <name type="synonym">Tephritis capitata</name>
    <dbReference type="NCBI Taxonomy" id="7213"/>
    <lineage>
        <taxon>Eukaryota</taxon>
        <taxon>Metazoa</taxon>
        <taxon>Ecdysozoa</taxon>
        <taxon>Arthropoda</taxon>
        <taxon>Hexapoda</taxon>
        <taxon>Insecta</taxon>
        <taxon>Pterygota</taxon>
        <taxon>Neoptera</taxon>
        <taxon>Endopterygota</taxon>
        <taxon>Diptera</taxon>
        <taxon>Brachycera</taxon>
        <taxon>Muscomorpha</taxon>
        <taxon>Tephritoidea</taxon>
        <taxon>Tephritidae</taxon>
        <taxon>Ceratitis</taxon>
        <taxon>Ceratitis</taxon>
    </lineage>
</organism>
<accession>W8B0T3</accession>
<evidence type="ECO:0000256" key="2">
    <source>
        <dbReference type="SAM" id="SignalP"/>
    </source>
</evidence>
<name>W8B0T3_CERCA</name>
<sequence>MQISENLLRVIFMLSTIVAVTDCCSSRLLLLKEHTLQIVQQHRLHNAHIDDYDYEHEDYEHLQQQQHEQQHLEQQHQLQQQKMPQYVDIVSSGIEFLKNLTNEYARFRDEKPEQEENTTETQLIGGTMDLEDFGGDSFQSLLGIFDAAAFETTTARTTTNTSTTSNHITSTFTSFTDTSTITIKTTPTATSNNTK</sequence>
<gene>
    <name evidence="3" type="primary">GRK</name>
</gene>